<evidence type="ECO:0000313" key="2">
    <source>
        <dbReference type="Proteomes" id="UP001162992"/>
    </source>
</evidence>
<organism evidence="1 2">
    <name type="scientific">Diphasiastrum complanatum</name>
    <name type="common">Issler's clubmoss</name>
    <name type="synonym">Lycopodium complanatum</name>
    <dbReference type="NCBI Taxonomy" id="34168"/>
    <lineage>
        <taxon>Eukaryota</taxon>
        <taxon>Viridiplantae</taxon>
        <taxon>Streptophyta</taxon>
        <taxon>Embryophyta</taxon>
        <taxon>Tracheophyta</taxon>
        <taxon>Lycopodiopsida</taxon>
        <taxon>Lycopodiales</taxon>
        <taxon>Lycopodiaceae</taxon>
        <taxon>Lycopodioideae</taxon>
        <taxon>Diphasiastrum</taxon>
    </lineage>
</organism>
<name>A0ACC2EJC1_DIPCM</name>
<keyword evidence="2" id="KW-1185">Reference proteome</keyword>
<proteinExistence type="predicted"/>
<protein>
    <submittedName>
        <fullName evidence="1">Uncharacterized protein</fullName>
    </submittedName>
</protein>
<evidence type="ECO:0000313" key="1">
    <source>
        <dbReference type="EMBL" id="KAJ7566589.1"/>
    </source>
</evidence>
<dbReference type="Proteomes" id="UP001162992">
    <property type="component" value="Chromosome 2"/>
</dbReference>
<sequence>MQIHTDGMYTSPLVKKSFYESQLTLKPSNQQLSPRYCGPFTISRRLGKVTYELELPHNSKVFPVFHVSQLRKALTKSKNLVGDSVLVLPLDS</sequence>
<reference evidence="2" key="1">
    <citation type="journal article" date="2024" name="Proc. Natl. Acad. Sci. U.S.A.">
        <title>Extraordinary preservation of gene collinearity over three hundred million years revealed in homosporous lycophytes.</title>
        <authorList>
            <person name="Li C."/>
            <person name="Wickell D."/>
            <person name="Kuo L.Y."/>
            <person name="Chen X."/>
            <person name="Nie B."/>
            <person name="Liao X."/>
            <person name="Peng D."/>
            <person name="Ji J."/>
            <person name="Jenkins J."/>
            <person name="Williams M."/>
            <person name="Shu S."/>
            <person name="Plott C."/>
            <person name="Barry K."/>
            <person name="Rajasekar S."/>
            <person name="Grimwood J."/>
            <person name="Han X."/>
            <person name="Sun S."/>
            <person name="Hou Z."/>
            <person name="He W."/>
            <person name="Dai G."/>
            <person name="Sun C."/>
            <person name="Schmutz J."/>
            <person name="Leebens-Mack J.H."/>
            <person name="Li F.W."/>
            <person name="Wang L."/>
        </authorList>
    </citation>
    <scope>NUCLEOTIDE SEQUENCE [LARGE SCALE GENOMIC DNA]</scope>
    <source>
        <strain evidence="2">cv. PW_Plant_1</strain>
    </source>
</reference>
<comment type="caution">
    <text evidence="1">The sequence shown here is derived from an EMBL/GenBank/DDBJ whole genome shotgun (WGS) entry which is preliminary data.</text>
</comment>
<accession>A0ACC2EJC1</accession>
<gene>
    <name evidence="1" type="ORF">O6H91_02G109900</name>
</gene>
<dbReference type="EMBL" id="CM055093">
    <property type="protein sequence ID" value="KAJ7566589.1"/>
    <property type="molecule type" value="Genomic_DNA"/>
</dbReference>